<proteinExistence type="predicted"/>
<dbReference type="RefSeq" id="WP_115480958.1">
    <property type="nucleotide sequence ID" value="NZ_QRCT01000012.1"/>
</dbReference>
<dbReference type="AlphaFoldDB" id="A0A371AYU7"/>
<sequence length="73" mass="8864">MSEERKEKTFKEQYLAGEIEFEEIDTYSQRWGKSDDIRTLREYLGLNEKEEDIWISESEEALQEILDTQKRTK</sequence>
<gene>
    <name evidence="1" type="ORF">DWV06_04460</name>
</gene>
<protein>
    <submittedName>
        <fullName evidence="1">Uncharacterized protein</fullName>
    </submittedName>
</protein>
<evidence type="ECO:0000313" key="1">
    <source>
        <dbReference type="EMBL" id="RDU24726.1"/>
    </source>
</evidence>
<keyword evidence="2" id="KW-1185">Reference proteome</keyword>
<dbReference type="OrthoDB" id="1494389at2"/>
<dbReference type="Proteomes" id="UP000255036">
    <property type="component" value="Unassembled WGS sequence"/>
</dbReference>
<evidence type="ECO:0000313" key="2">
    <source>
        <dbReference type="Proteomes" id="UP000255036"/>
    </source>
</evidence>
<accession>A0A371AYU7</accession>
<reference evidence="1 2" key="1">
    <citation type="submission" date="2018-07" db="EMBL/GenBank/DDBJ databases">
        <title>Anaerosacharophilus polymeroproducens gen. nov. sp. nov., an anaerobic bacterium isolated from salt field.</title>
        <authorList>
            <person name="Kim W."/>
            <person name="Yang S.-H."/>
            <person name="Oh J."/>
            <person name="Lee J.-H."/>
            <person name="Kwon K.K."/>
        </authorList>
    </citation>
    <scope>NUCLEOTIDE SEQUENCE [LARGE SCALE GENOMIC DNA]</scope>
    <source>
        <strain evidence="1 2">MCWD5</strain>
    </source>
</reference>
<dbReference type="EMBL" id="QRCT01000012">
    <property type="protein sequence ID" value="RDU24726.1"/>
    <property type="molecule type" value="Genomic_DNA"/>
</dbReference>
<comment type="caution">
    <text evidence="1">The sequence shown here is derived from an EMBL/GenBank/DDBJ whole genome shotgun (WGS) entry which is preliminary data.</text>
</comment>
<organism evidence="1 2">
    <name type="scientific">Anaerosacchariphilus polymeriproducens</name>
    <dbReference type="NCBI Taxonomy" id="1812858"/>
    <lineage>
        <taxon>Bacteria</taxon>
        <taxon>Bacillati</taxon>
        <taxon>Bacillota</taxon>
        <taxon>Clostridia</taxon>
        <taxon>Lachnospirales</taxon>
        <taxon>Lachnospiraceae</taxon>
        <taxon>Anaerosacchariphilus</taxon>
    </lineage>
</organism>
<name>A0A371AYU7_9FIRM</name>